<evidence type="ECO:0000313" key="3">
    <source>
        <dbReference type="EMBL" id="HHI97967.1"/>
    </source>
</evidence>
<dbReference type="PANTHER" id="PTHR42983">
    <property type="entry name" value="DINITROGENASE IRON-MOLYBDENUM COFACTOR PROTEIN-RELATED"/>
    <property type="match status" value="1"/>
</dbReference>
<dbReference type="InterPro" id="IPR033913">
    <property type="entry name" value="MTH1175_dom"/>
</dbReference>
<organism evidence="3">
    <name type="scientific">Thermodesulfatator atlanticus</name>
    <dbReference type="NCBI Taxonomy" id="501497"/>
    <lineage>
        <taxon>Bacteria</taxon>
        <taxon>Pseudomonadati</taxon>
        <taxon>Thermodesulfobacteriota</taxon>
        <taxon>Thermodesulfobacteria</taxon>
        <taxon>Thermodesulfobacteriales</taxon>
        <taxon>Thermodesulfatatoraceae</taxon>
        <taxon>Thermodesulfatator</taxon>
    </lineage>
</organism>
<dbReference type="CDD" id="cd00851">
    <property type="entry name" value="MTH1175"/>
    <property type="match status" value="1"/>
</dbReference>
<dbReference type="InterPro" id="IPR036105">
    <property type="entry name" value="DiNase_FeMo-co_biosyn_sf"/>
</dbReference>
<dbReference type="Gene3D" id="3.30.420.130">
    <property type="entry name" value="Dinitrogenase iron-molybdenum cofactor biosynthesis domain"/>
    <property type="match status" value="1"/>
</dbReference>
<dbReference type="Pfam" id="PF02579">
    <property type="entry name" value="Nitro_FeMo-Co"/>
    <property type="match status" value="1"/>
</dbReference>
<evidence type="ECO:0000256" key="1">
    <source>
        <dbReference type="SAM" id="MobiDB-lite"/>
    </source>
</evidence>
<dbReference type="AlphaFoldDB" id="A0A7V5U392"/>
<accession>A0A7V5U392</accession>
<dbReference type="EMBL" id="DROK01000266">
    <property type="protein sequence ID" value="HHI97967.1"/>
    <property type="molecule type" value="Genomic_DNA"/>
</dbReference>
<dbReference type="PANTHER" id="PTHR42983:SF1">
    <property type="entry name" value="IRON-MOLYBDENUM PROTEIN"/>
    <property type="match status" value="1"/>
</dbReference>
<sequence length="164" mass="16337">MKVAVTAQGKDLEAQVDEHFGRAPYFVVYDLENESFEAIENPAATEARGAGIAAAGFLAEKGVKLVVTGHCGPKAFSVLKAAGIKVGRCEGKTVKEVIEAVKEGKISYLEAPSVDTHFGGGIPGLGKITGGGMGRGCGGGGRGGGGRGCGGGQGRGGRCGGRSG</sequence>
<name>A0A7V5U392_9BACT</name>
<protein>
    <submittedName>
        <fullName evidence="3">Dinitrogenase iron-molybdenum cofactor biosynthesis protein</fullName>
    </submittedName>
</protein>
<proteinExistence type="predicted"/>
<evidence type="ECO:0000259" key="2">
    <source>
        <dbReference type="Pfam" id="PF02579"/>
    </source>
</evidence>
<reference evidence="3" key="1">
    <citation type="journal article" date="2020" name="mSystems">
        <title>Genome- and Community-Level Interaction Insights into Carbon Utilization and Element Cycling Functions of Hydrothermarchaeota in Hydrothermal Sediment.</title>
        <authorList>
            <person name="Zhou Z."/>
            <person name="Liu Y."/>
            <person name="Xu W."/>
            <person name="Pan J."/>
            <person name="Luo Z.H."/>
            <person name="Li M."/>
        </authorList>
    </citation>
    <scope>NUCLEOTIDE SEQUENCE [LARGE SCALE GENOMIC DNA]</scope>
    <source>
        <strain evidence="3">HyVt-533</strain>
    </source>
</reference>
<gene>
    <name evidence="3" type="ORF">ENJ96_08980</name>
</gene>
<feature type="region of interest" description="Disordered" evidence="1">
    <location>
        <begin position="142"/>
        <end position="164"/>
    </location>
</feature>
<feature type="domain" description="Dinitrogenase iron-molybdenum cofactor biosynthesis" evidence="2">
    <location>
        <begin position="13"/>
        <end position="102"/>
    </location>
</feature>
<comment type="caution">
    <text evidence="3">The sequence shown here is derived from an EMBL/GenBank/DDBJ whole genome shotgun (WGS) entry which is preliminary data.</text>
</comment>
<dbReference type="InterPro" id="IPR003731">
    <property type="entry name" value="Di-Nase_FeMo-co_biosynth"/>
</dbReference>
<dbReference type="SUPFAM" id="SSF53146">
    <property type="entry name" value="Nitrogenase accessory factor-like"/>
    <property type="match status" value="1"/>
</dbReference>
<dbReference type="Proteomes" id="UP000886101">
    <property type="component" value="Unassembled WGS sequence"/>
</dbReference>